<dbReference type="EMBL" id="VJMH01000015">
    <property type="protein sequence ID" value="KAF0720396.1"/>
    <property type="molecule type" value="Genomic_DNA"/>
</dbReference>
<dbReference type="InterPro" id="IPR032675">
    <property type="entry name" value="LRR_dom_sf"/>
</dbReference>
<protein>
    <submittedName>
        <fullName evidence="5">Aste57867_326 protein</fullName>
    </submittedName>
</protein>
<dbReference type="InterPro" id="IPR055414">
    <property type="entry name" value="LRR_R13L4/SHOC2-like"/>
</dbReference>
<dbReference type="Proteomes" id="UP000332933">
    <property type="component" value="Unassembled WGS sequence"/>
</dbReference>
<dbReference type="PANTHER" id="PTHR48051">
    <property type="match status" value="1"/>
</dbReference>
<proteinExistence type="predicted"/>
<dbReference type="Gene3D" id="3.80.10.10">
    <property type="entry name" value="Ribonuclease Inhibitor"/>
    <property type="match status" value="2"/>
</dbReference>
<feature type="domain" description="Disease resistance R13L4/SHOC-2-like LRR" evidence="3">
    <location>
        <begin position="122"/>
        <end position="322"/>
    </location>
</feature>
<dbReference type="SUPFAM" id="SSF52058">
    <property type="entry name" value="L domain-like"/>
    <property type="match status" value="1"/>
</dbReference>
<organism evidence="5 6">
    <name type="scientific">Aphanomyces stellatus</name>
    <dbReference type="NCBI Taxonomy" id="120398"/>
    <lineage>
        <taxon>Eukaryota</taxon>
        <taxon>Sar</taxon>
        <taxon>Stramenopiles</taxon>
        <taxon>Oomycota</taxon>
        <taxon>Saprolegniomycetes</taxon>
        <taxon>Saprolegniales</taxon>
        <taxon>Verrucalvaceae</taxon>
        <taxon>Aphanomyces</taxon>
    </lineage>
</organism>
<dbReference type="SMART" id="SM00364">
    <property type="entry name" value="LRR_BAC"/>
    <property type="match status" value="6"/>
</dbReference>
<reference evidence="5 6" key="1">
    <citation type="submission" date="2019-03" db="EMBL/GenBank/DDBJ databases">
        <authorList>
            <person name="Gaulin E."/>
            <person name="Dumas B."/>
        </authorList>
    </citation>
    <scope>NUCLEOTIDE SEQUENCE [LARGE SCALE GENOMIC DNA]</scope>
    <source>
        <strain evidence="5">CBS 568.67</strain>
    </source>
</reference>
<evidence type="ECO:0000256" key="2">
    <source>
        <dbReference type="ARBA" id="ARBA00022737"/>
    </source>
</evidence>
<gene>
    <name evidence="5" type="primary">Aste57867_326</name>
    <name evidence="4" type="ORF">As57867_000326</name>
    <name evidence="5" type="ORF">ASTE57867_326</name>
</gene>
<dbReference type="InterPro" id="IPR001611">
    <property type="entry name" value="Leu-rich_rpt"/>
</dbReference>
<dbReference type="PROSITE" id="PS51450">
    <property type="entry name" value="LRR"/>
    <property type="match status" value="3"/>
</dbReference>
<keyword evidence="2" id="KW-0677">Repeat</keyword>
<accession>A0A485K6H1</accession>
<dbReference type="SMART" id="SM00369">
    <property type="entry name" value="LRR_TYP"/>
    <property type="match status" value="6"/>
</dbReference>
<evidence type="ECO:0000256" key="1">
    <source>
        <dbReference type="ARBA" id="ARBA00022614"/>
    </source>
</evidence>
<dbReference type="Pfam" id="PF00560">
    <property type="entry name" value="LRR_1"/>
    <property type="match status" value="2"/>
</dbReference>
<dbReference type="OrthoDB" id="28578at2759"/>
<keyword evidence="1" id="KW-0433">Leucine-rich repeat</keyword>
<dbReference type="GO" id="GO:0005737">
    <property type="term" value="C:cytoplasm"/>
    <property type="evidence" value="ECO:0007669"/>
    <property type="project" value="TreeGrafter"/>
</dbReference>
<dbReference type="AlphaFoldDB" id="A0A485K6H1"/>
<evidence type="ECO:0000259" key="3">
    <source>
        <dbReference type="Pfam" id="PF23598"/>
    </source>
</evidence>
<dbReference type="InterPro" id="IPR050216">
    <property type="entry name" value="LRR_domain-containing"/>
</dbReference>
<dbReference type="PANTHER" id="PTHR48051:SF1">
    <property type="entry name" value="RAS SUPPRESSOR PROTEIN 1"/>
    <property type="match status" value="1"/>
</dbReference>
<dbReference type="EMBL" id="CAADRA010000015">
    <property type="protein sequence ID" value="VFT77552.1"/>
    <property type="molecule type" value="Genomic_DNA"/>
</dbReference>
<evidence type="ECO:0000313" key="4">
    <source>
        <dbReference type="EMBL" id="KAF0720396.1"/>
    </source>
</evidence>
<evidence type="ECO:0000313" key="6">
    <source>
        <dbReference type="Proteomes" id="UP000332933"/>
    </source>
</evidence>
<sequence length="441" mass="48702">MGSCTQPQRRGFETIRAIALVHMGGAVSKHDGNAVVPAPNALADVGPAKEQSVKAIVQKDASPRHEPDESSPKFQNMTEADINKMLGAYTDTSLELSLAREADFIGFLAQHNLPPFDEIPTQVYHLTHLKELNFSHNHIKSLDSSICELQQLEVLDLSSNQLKELPTSLCKLSRLTTLLVSENQLQCLPDDFGSCVALTKLICFKNQLTTLPDSIGGCIGLEEINLFNNKLTNLGTGFYDLGNLAEVNIAGNALTQLEPFTKLVKLKRCAAYLNKIKVFPSLTYCKDLVQVQLYRNALKELPDMSDLPNLTELDANTNQIRQIPDTLCSTTSALRNLNLRKNRLLSLPPVIGNLQKLEILNIGGNPISSPIPSEMESMKCIVSLLLDDSNITTLPQQMIVMRTLVRVDLGSRIDHNDKVTHDVIEKLENICTGNKGWLKQS</sequence>
<evidence type="ECO:0000313" key="5">
    <source>
        <dbReference type="EMBL" id="VFT77552.1"/>
    </source>
</evidence>
<keyword evidence="6" id="KW-1185">Reference proteome</keyword>
<name>A0A485K6H1_9STRA</name>
<dbReference type="InterPro" id="IPR003591">
    <property type="entry name" value="Leu-rich_rpt_typical-subtyp"/>
</dbReference>
<dbReference type="Pfam" id="PF23598">
    <property type="entry name" value="LRR_14"/>
    <property type="match status" value="1"/>
</dbReference>
<reference evidence="4" key="2">
    <citation type="submission" date="2019-06" db="EMBL/GenBank/DDBJ databases">
        <title>Genomics analysis of Aphanomyces spp. identifies a new class of oomycete effector associated with host adaptation.</title>
        <authorList>
            <person name="Gaulin E."/>
        </authorList>
    </citation>
    <scope>NUCLEOTIDE SEQUENCE</scope>
    <source>
        <strain evidence="4">CBS 578.67</strain>
    </source>
</reference>